<keyword evidence="2" id="KW-1185">Reference proteome</keyword>
<name>A0A2S5ZFI3_9GAMM</name>
<dbReference type="EMBL" id="PSSX01000001">
    <property type="protein sequence ID" value="PPI86173.1"/>
    <property type="molecule type" value="Genomic_DNA"/>
</dbReference>
<reference evidence="1 2" key="1">
    <citation type="submission" date="2018-01" db="EMBL/GenBank/DDBJ databases">
        <title>Complete genome sequences of the type strains of Marinobacter flavimaris and Marinobacter maroccanus.</title>
        <authorList>
            <person name="Palau M."/>
            <person name="Boujida N."/>
            <person name="Manresa A."/>
            <person name="Minana-Galbis D."/>
        </authorList>
    </citation>
    <scope>NUCLEOTIDE SEQUENCE [LARGE SCALE GENOMIC DNA]</scope>
    <source>
        <strain evidence="1 2">N4</strain>
    </source>
</reference>
<proteinExistence type="predicted"/>
<organism evidence="1 2">
    <name type="scientific">Marinobacter maroccanus</name>
    <dbReference type="NCBI Taxonomy" id="2055143"/>
    <lineage>
        <taxon>Bacteria</taxon>
        <taxon>Pseudomonadati</taxon>
        <taxon>Pseudomonadota</taxon>
        <taxon>Gammaproteobacteria</taxon>
        <taxon>Pseudomonadales</taxon>
        <taxon>Marinobacteraceae</taxon>
        <taxon>Marinobacter</taxon>
    </lineage>
</organism>
<comment type="caution">
    <text evidence="1">The sequence shown here is derived from an EMBL/GenBank/DDBJ whole genome shotgun (WGS) entry which is preliminary data.</text>
</comment>
<evidence type="ECO:0000313" key="1">
    <source>
        <dbReference type="EMBL" id="PPI86173.1"/>
    </source>
</evidence>
<protein>
    <submittedName>
        <fullName evidence="1">Uncharacterized protein</fullName>
    </submittedName>
</protein>
<evidence type="ECO:0000313" key="2">
    <source>
        <dbReference type="Proteomes" id="UP000239917"/>
    </source>
</evidence>
<gene>
    <name evidence="1" type="ORF">KEHDKFFH_02310</name>
</gene>
<dbReference type="AlphaFoldDB" id="A0A2S5ZFI3"/>
<sequence length="152" mass="17251">MPPLRLKKQLDTLNGPSSMNPIKLTARKSMNKKELTKEDMEKKLQERARKIFSLSSKICTLDLAHAFCRLSGHVKTIDCVINPIDATYTGAHDPTIPVARLEVRLDFFEHMNQLDARKAFDSRMVEIGRYTRTLNRIIRAGQPVTQSSELAA</sequence>
<accession>A0A2S5ZFI3</accession>
<dbReference type="Proteomes" id="UP000239917">
    <property type="component" value="Unassembled WGS sequence"/>
</dbReference>